<accession>A0A8R1TME2</accession>
<dbReference type="AlphaFoldDB" id="A0A8R1TME2"/>
<sequence length="40" mass="4470">MRDYINALTIATIVSIGLAITIPMLCLCICLARFLYVTHK</sequence>
<keyword evidence="1" id="KW-0472">Membrane</keyword>
<feature type="transmembrane region" description="Helical" evidence="1">
    <location>
        <begin position="7"/>
        <end position="36"/>
    </location>
</feature>
<dbReference type="EnsemblMetazoa" id="OVOC12153.1">
    <property type="protein sequence ID" value="OVOC12153.1"/>
    <property type="gene ID" value="WBGene00248962"/>
</dbReference>
<keyword evidence="1" id="KW-1133">Transmembrane helix</keyword>
<evidence type="ECO:0000313" key="2">
    <source>
        <dbReference type="EnsemblMetazoa" id="OVOC12153.1"/>
    </source>
</evidence>
<evidence type="ECO:0000256" key="1">
    <source>
        <dbReference type="SAM" id="Phobius"/>
    </source>
</evidence>
<dbReference type="Proteomes" id="UP000024404">
    <property type="component" value="Unassembled WGS sequence"/>
</dbReference>
<name>A0A8R1TME2_ONCVO</name>
<reference evidence="3" key="1">
    <citation type="submission" date="2013-10" db="EMBL/GenBank/DDBJ databases">
        <title>Genome sequencing of Onchocerca volvulus.</title>
        <authorList>
            <person name="Cotton J."/>
            <person name="Tsai J."/>
            <person name="Stanley E."/>
            <person name="Tracey A."/>
            <person name="Holroyd N."/>
            <person name="Lustigman S."/>
            <person name="Berriman M."/>
        </authorList>
    </citation>
    <scope>NUCLEOTIDE SEQUENCE</scope>
</reference>
<proteinExistence type="predicted"/>
<organism evidence="2 3">
    <name type="scientific">Onchocerca volvulus</name>
    <dbReference type="NCBI Taxonomy" id="6282"/>
    <lineage>
        <taxon>Eukaryota</taxon>
        <taxon>Metazoa</taxon>
        <taxon>Ecdysozoa</taxon>
        <taxon>Nematoda</taxon>
        <taxon>Chromadorea</taxon>
        <taxon>Rhabditida</taxon>
        <taxon>Spirurina</taxon>
        <taxon>Spiruromorpha</taxon>
        <taxon>Filarioidea</taxon>
        <taxon>Onchocercidae</taxon>
        <taxon>Onchocerca</taxon>
    </lineage>
</organism>
<protein>
    <submittedName>
        <fullName evidence="2">Uncharacterized protein</fullName>
    </submittedName>
</protein>
<evidence type="ECO:0000313" key="3">
    <source>
        <dbReference type="Proteomes" id="UP000024404"/>
    </source>
</evidence>
<reference evidence="2" key="2">
    <citation type="submission" date="2022-06" db="UniProtKB">
        <authorList>
            <consortium name="EnsemblMetazoa"/>
        </authorList>
    </citation>
    <scope>IDENTIFICATION</scope>
</reference>
<keyword evidence="3" id="KW-1185">Reference proteome</keyword>
<dbReference type="EMBL" id="CMVM020000396">
    <property type="status" value="NOT_ANNOTATED_CDS"/>
    <property type="molecule type" value="Genomic_DNA"/>
</dbReference>
<keyword evidence="1" id="KW-0812">Transmembrane</keyword>